<gene>
    <name evidence="1" type="ORF">NCTC12965_01589</name>
</gene>
<sequence length="108" mass="12169">MWNVDPLSANFLEPDPTFDAGCGVRFSTVNFDSNDHYITGSNGDDSGDARYHQWFASRLAQLCVDQGLECVRFRGRGFETLTINELSYRPGGVAGAQSWSKTCYQRYR</sequence>
<accession>A0A4U9U1K4</accession>
<dbReference type="AlphaFoldDB" id="A0A4U9U1K4"/>
<organism evidence="1">
    <name type="scientific">Serratia fonticola</name>
    <dbReference type="NCBI Taxonomy" id="47917"/>
    <lineage>
        <taxon>Bacteria</taxon>
        <taxon>Pseudomonadati</taxon>
        <taxon>Pseudomonadota</taxon>
        <taxon>Gammaproteobacteria</taxon>
        <taxon>Enterobacterales</taxon>
        <taxon>Yersiniaceae</taxon>
        <taxon>Serratia</taxon>
    </lineage>
</organism>
<name>A0A4U9U1K4_SERFO</name>
<evidence type="ECO:0000313" key="1">
    <source>
        <dbReference type="EMBL" id="VTR22734.1"/>
    </source>
</evidence>
<reference evidence="1" key="1">
    <citation type="submission" date="2019-05" db="EMBL/GenBank/DDBJ databases">
        <authorList>
            <consortium name="Pathogen Informatics"/>
        </authorList>
    </citation>
    <scope>NUCLEOTIDE SEQUENCE [LARGE SCALE GENOMIC DNA]</scope>
    <source>
        <strain evidence="1">NCTC12965</strain>
    </source>
</reference>
<protein>
    <submittedName>
        <fullName evidence="1">Uncharacterized protein</fullName>
    </submittedName>
</protein>
<dbReference type="EMBL" id="CABEEZ010000029">
    <property type="protein sequence ID" value="VTR22734.1"/>
    <property type="molecule type" value="Genomic_DNA"/>
</dbReference>
<proteinExistence type="predicted"/>